<reference evidence="1" key="1">
    <citation type="journal article" date="2018" name="MSphere">
        <title>Ultrasensitive Capture of Human Herpes Simplex Virus Genomes Directly from Clinical Samples Reveals Extraordinarily Limited Evolution in Cell Culture.</title>
        <authorList>
            <person name="Greninger A.L."/>
            <person name="Roychoudhury P."/>
            <person name="Xie H."/>
            <person name="Casto A."/>
            <person name="Cent A."/>
            <person name="Pepper G."/>
            <person name="Koelle D.M."/>
            <person name="Huang M.L."/>
            <person name="Wald A."/>
            <person name="Johnston C."/>
            <person name="Jerome K.R."/>
        </authorList>
    </citation>
    <scope>NUCLEOTIDE SEQUENCE</scope>
    <source>
        <strain evidence="1">2009-25575</strain>
    </source>
</reference>
<organism evidence="1">
    <name type="scientific">Human herpesvirus 1</name>
    <name type="common">HHV-1</name>
    <name type="synonym">Human herpes simplex virus 1</name>
    <dbReference type="NCBI Taxonomy" id="10298"/>
    <lineage>
        <taxon>Viruses</taxon>
        <taxon>Duplodnaviria</taxon>
        <taxon>Heunggongvirae</taxon>
        <taxon>Peploviricota</taxon>
        <taxon>Herviviricetes</taxon>
        <taxon>Herpesvirales</taxon>
        <taxon>Orthoherpesviridae</taxon>
        <taxon>Alphaherpesvirinae</taxon>
        <taxon>Simplexvirus</taxon>
        <taxon>Simplexvirus humanalpha1</taxon>
    </lineage>
</organism>
<accession>A0A2Z4H1D8</accession>
<name>A0A2Z4H1D8_HHV1</name>
<organismHost>
    <name type="scientific">Homo sapiens</name>
    <name type="common">Human</name>
    <dbReference type="NCBI Taxonomy" id="9606"/>
</organismHost>
<evidence type="ECO:0000313" key="1">
    <source>
        <dbReference type="EMBL" id="AWW08542.1"/>
    </source>
</evidence>
<protein>
    <submittedName>
        <fullName evidence="1">Uncharacterized protein</fullName>
    </submittedName>
</protein>
<dbReference type="EMBL" id="MG999845">
    <property type="protein sequence ID" value="AWW08542.1"/>
    <property type="molecule type" value="Genomic_DNA"/>
</dbReference>
<sequence>MHDPGAFVSHGVVPQLYDPIVVGGVGDLVPHKAKLPENKQVFLHYAVGPQGPGVHK</sequence>
<proteinExistence type="predicted"/>